<name>A0A0K1PCZ1_9BACT</name>
<proteinExistence type="predicted"/>
<evidence type="ECO:0000313" key="2">
    <source>
        <dbReference type="EMBL" id="AKU91266.1"/>
    </source>
</evidence>
<gene>
    <name evidence="2" type="ORF">AKJ08_1653</name>
</gene>
<reference evidence="2 3" key="1">
    <citation type="submission" date="2015-08" db="EMBL/GenBank/DDBJ databases">
        <authorList>
            <person name="Babu N.S."/>
            <person name="Beckwith C.J."/>
            <person name="Beseler K.G."/>
            <person name="Brison A."/>
            <person name="Carone J.V."/>
            <person name="Caskin T.P."/>
            <person name="Diamond M."/>
            <person name="Durham M.E."/>
            <person name="Foxe J.M."/>
            <person name="Go M."/>
            <person name="Henderson B.A."/>
            <person name="Jones I.B."/>
            <person name="McGettigan J.A."/>
            <person name="Micheletti S.J."/>
            <person name="Nasrallah M.E."/>
            <person name="Ortiz D."/>
            <person name="Piller C.R."/>
            <person name="Privatt S.R."/>
            <person name="Schneider S.L."/>
            <person name="Sharp S."/>
            <person name="Smith T.C."/>
            <person name="Stanton J.D."/>
            <person name="Ullery H.E."/>
            <person name="Wilson R.J."/>
            <person name="Serrano M.G."/>
            <person name="Buck G."/>
            <person name="Lee V."/>
            <person name="Wang Y."/>
            <person name="Carvalho R."/>
            <person name="Voegtly L."/>
            <person name="Shi R."/>
            <person name="Duckworth R."/>
            <person name="Johnson A."/>
            <person name="Loviza R."/>
            <person name="Walstead R."/>
            <person name="Shah Z."/>
            <person name="Kiflezghi M."/>
            <person name="Wade K."/>
            <person name="Ball S.L."/>
            <person name="Bradley K.W."/>
            <person name="Asai D.J."/>
            <person name="Bowman C.A."/>
            <person name="Russell D.A."/>
            <person name="Pope W.H."/>
            <person name="Jacobs-Sera D."/>
            <person name="Hendrix R.W."/>
            <person name="Hatfull G.F."/>
        </authorList>
    </citation>
    <scope>NUCLEOTIDE SEQUENCE [LARGE SCALE GENOMIC DNA]</scope>
    <source>
        <strain evidence="2 3">DSM 27710</strain>
    </source>
</reference>
<evidence type="ECO:0000256" key="1">
    <source>
        <dbReference type="SAM" id="SignalP"/>
    </source>
</evidence>
<organism evidence="2 3">
    <name type="scientific">Vulgatibacter incomptus</name>
    <dbReference type="NCBI Taxonomy" id="1391653"/>
    <lineage>
        <taxon>Bacteria</taxon>
        <taxon>Pseudomonadati</taxon>
        <taxon>Myxococcota</taxon>
        <taxon>Myxococcia</taxon>
        <taxon>Myxococcales</taxon>
        <taxon>Cystobacterineae</taxon>
        <taxon>Vulgatibacteraceae</taxon>
        <taxon>Vulgatibacter</taxon>
    </lineage>
</organism>
<accession>A0A0K1PCZ1</accession>
<evidence type="ECO:0000313" key="3">
    <source>
        <dbReference type="Proteomes" id="UP000055590"/>
    </source>
</evidence>
<keyword evidence="1" id="KW-0732">Signal</keyword>
<sequence length="213" mass="22484">MRLSLALAACLGSLSAIAVAIPAHAQVQGDRPGLTYREVERGPWVGSSFGAVYYFNLPGEGAPSGVGSLFGLEAGYDVSKFLQLGVVIWGQSVGAPSTYRAITDDALNPKRARGDFQTMMAGASLRLAFLRFQDDNGQDRTFVYARAAGGPTLSRPIGIVDEQGFFAAGGLGVEYFTRLRHFSVGIELDGMALLGDAGNAVGMAVLPHAKYTF</sequence>
<dbReference type="AlphaFoldDB" id="A0A0K1PCZ1"/>
<protein>
    <recommendedName>
        <fullName evidence="4">Outer membrane protein beta-barrel domain-containing protein</fullName>
    </recommendedName>
</protein>
<feature type="chain" id="PRO_5005465424" description="Outer membrane protein beta-barrel domain-containing protein" evidence="1">
    <location>
        <begin position="26"/>
        <end position="213"/>
    </location>
</feature>
<feature type="signal peptide" evidence="1">
    <location>
        <begin position="1"/>
        <end position="25"/>
    </location>
</feature>
<dbReference type="RefSeq" id="WP_050725602.1">
    <property type="nucleotide sequence ID" value="NZ_CP012332.1"/>
</dbReference>
<evidence type="ECO:0008006" key="4">
    <source>
        <dbReference type="Google" id="ProtNLM"/>
    </source>
</evidence>
<dbReference type="STRING" id="1391653.AKJ08_1653"/>
<keyword evidence="3" id="KW-1185">Reference proteome</keyword>
<dbReference type="Proteomes" id="UP000055590">
    <property type="component" value="Chromosome"/>
</dbReference>
<dbReference type="KEGG" id="vin:AKJ08_1653"/>
<dbReference type="PATRIC" id="fig|1391653.3.peg.1734"/>
<dbReference type="EMBL" id="CP012332">
    <property type="protein sequence ID" value="AKU91266.1"/>
    <property type="molecule type" value="Genomic_DNA"/>
</dbReference>
<dbReference type="NCBIfam" id="NF033755">
    <property type="entry name" value="gliding_CglE"/>
    <property type="match status" value="1"/>
</dbReference>